<dbReference type="PROSITE" id="PS51170">
    <property type="entry name" value="CW"/>
    <property type="match status" value="1"/>
</dbReference>
<keyword evidence="7" id="KW-1185">Reference proteome</keyword>
<feature type="repeat" description="Cell wall-binding" evidence="3">
    <location>
        <begin position="568"/>
        <end position="587"/>
    </location>
</feature>
<dbReference type="NCBIfam" id="TIGR03715">
    <property type="entry name" value="KxYKxGKxW"/>
    <property type="match status" value="1"/>
</dbReference>
<dbReference type="InterPro" id="IPR027636">
    <property type="entry name" value="Glucan-bd_rpt"/>
</dbReference>
<feature type="chain" id="PRO_5047217246" evidence="5">
    <location>
        <begin position="31"/>
        <end position="677"/>
    </location>
</feature>
<accession>A0ABT7LQ31</accession>
<evidence type="ECO:0000256" key="5">
    <source>
        <dbReference type="SAM" id="SignalP"/>
    </source>
</evidence>
<dbReference type="NCBIfam" id="TIGR04035">
    <property type="entry name" value="glucan_65_rpt"/>
    <property type="match status" value="6"/>
</dbReference>
<dbReference type="InterPro" id="IPR022263">
    <property type="entry name" value="KxYKxGKxW"/>
</dbReference>
<organism evidence="6 7">
    <name type="scientific">Streptococcus raffinosi</name>
    <dbReference type="NCBI Taxonomy" id="3053355"/>
    <lineage>
        <taxon>Bacteria</taxon>
        <taxon>Bacillati</taxon>
        <taxon>Bacillota</taxon>
        <taxon>Bacilli</taxon>
        <taxon>Lactobacillales</taxon>
        <taxon>Streptococcaceae</taxon>
        <taxon>Streptococcus</taxon>
    </lineage>
</organism>
<evidence type="ECO:0000313" key="7">
    <source>
        <dbReference type="Proteomes" id="UP001529255"/>
    </source>
</evidence>
<evidence type="ECO:0000313" key="6">
    <source>
        <dbReference type="EMBL" id="MDL5042755.1"/>
    </source>
</evidence>
<evidence type="ECO:0000256" key="4">
    <source>
        <dbReference type="SAM" id="MobiDB-lite"/>
    </source>
</evidence>
<dbReference type="Pfam" id="PF19127">
    <property type="entry name" value="Choline_bind_3"/>
    <property type="match status" value="6"/>
</dbReference>
<dbReference type="InterPro" id="IPR018337">
    <property type="entry name" value="Cell_wall/Cho-bd_repeat"/>
</dbReference>
<keyword evidence="1 5" id="KW-0732">Signal</keyword>
<feature type="region of interest" description="Disordered" evidence="4">
    <location>
        <begin position="42"/>
        <end position="61"/>
    </location>
</feature>
<dbReference type="Pfam" id="PF19258">
    <property type="entry name" value="KxYKxGKxW_sig"/>
    <property type="match status" value="1"/>
</dbReference>
<feature type="compositionally biased region" description="Low complexity" evidence="4">
    <location>
        <begin position="163"/>
        <end position="181"/>
    </location>
</feature>
<dbReference type="Proteomes" id="UP001529255">
    <property type="component" value="Unassembled WGS sequence"/>
</dbReference>
<evidence type="ECO:0000256" key="3">
    <source>
        <dbReference type="PROSITE-ProRule" id="PRU00591"/>
    </source>
</evidence>
<dbReference type="Gene3D" id="2.10.270.10">
    <property type="entry name" value="Cholin Binding"/>
    <property type="match status" value="4"/>
</dbReference>
<sequence>MEKKVGFKLHKVKKNWVTIGVSTLSMVALAGGAFLTDQSAKADEVPVPNKGGYEQSDAGIESSASLVNQSYTPTLTEDATYVSAVPSNSGSQMTARYEASSSYSTEGSSASVIGAGVTSGGEVVSTGQGSVSSGTSQASQGAQVTETQTSNTTTPGSGYQSGSSSASVSVSSSSSSSSSSSAWYSYSSSSSWSSSSDASGFAAFTTNWPDLNAINLNGRRNTTITITASGTTPNVTIISNSNKLIPNVSVTNSNGSTPNVTIITQGNKQNNSGYQIISGETKPSVDSNTHKSSFVRVGENQWYYFDQNGQKVKGEHVIDGKTYYFLDNGLQARDYLLKGGDGYTYYYDKNGVKAINGFYDFAGYRKDVRYFDCYGHMATGLVEMSGVTFYFDTQTGIQAKDNFIRFADGHIRYFIPDTGYMAVNTFVQNKENQAWYYLDEHGYAVTGKRIINGKEYCFDAEGRQIKGQLVNQGSTSYYISAQTGEMAVSRFIFENNNWYYADASGNLVQGAKVIDGKQYYFNKDHSQLKGGWAEGRYYDAVTGEAAINQFIQMAANQWAYLNKQGYKVTGLQTINDKVYYFGSNGAQVKGKVLTINGKKCYFDAHTGEQVANRLVEVTRGCWYYFNAAGQAVTGQQVVNGKHLYFDASGRQVKGRHVYVGGKRLFCDARTGELRRGR</sequence>
<dbReference type="EMBL" id="JASUZV010000001">
    <property type="protein sequence ID" value="MDL5042755.1"/>
    <property type="molecule type" value="Genomic_DNA"/>
</dbReference>
<dbReference type="Pfam" id="PF01473">
    <property type="entry name" value="Choline_bind_1"/>
    <property type="match status" value="2"/>
</dbReference>
<evidence type="ECO:0000256" key="1">
    <source>
        <dbReference type="ARBA" id="ARBA00022729"/>
    </source>
</evidence>
<keyword evidence="2" id="KW-0677">Repeat</keyword>
<feature type="region of interest" description="Disordered" evidence="4">
    <location>
        <begin position="122"/>
        <end position="181"/>
    </location>
</feature>
<name>A0ABT7LQ31_9STRE</name>
<comment type="caution">
    <text evidence="6">The sequence shown here is derived from an EMBL/GenBank/DDBJ whole genome shotgun (WGS) entry which is preliminary data.</text>
</comment>
<gene>
    <name evidence="6" type="ORF">QRD39_01350</name>
</gene>
<protein>
    <submittedName>
        <fullName evidence="6">KxYKxGKxW signal peptide domain-containing protein</fullName>
    </submittedName>
</protein>
<feature type="compositionally biased region" description="Low complexity" evidence="4">
    <location>
        <begin position="122"/>
        <end position="154"/>
    </location>
</feature>
<reference evidence="6 7" key="1">
    <citation type="submission" date="2023-06" db="EMBL/GenBank/DDBJ databases">
        <title>A potential novel species of Streptococcus isolated from human milk sample.</title>
        <authorList>
            <person name="Nguyen H.V."/>
            <person name="Trinh A.T.V."/>
            <person name="Hoang A.T.L."/>
            <person name="Bui L.N.H."/>
            <person name="Tran Q.T.L."/>
            <person name="Trinh T."/>
        </authorList>
    </citation>
    <scope>NUCLEOTIDE SEQUENCE [LARGE SCALE GENOMIC DNA]</scope>
    <source>
        <strain evidence="6 7">VTCC 12812</strain>
    </source>
</reference>
<dbReference type="RefSeq" id="WP_285955388.1">
    <property type="nucleotide sequence ID" value="NZ_JASUZV010000001.1"/>
</dbReference>
<dbReference type="SUPFAM" id="SSF69360">
    <property type="entry name" value="Cell wall binding repeat"/>
    <property type="match status" value="2"/>
</dbReference>
<feature type="signal peptide" evidence="5">
    <location>
        <begin position="1"/>
        <end position="30"/>
    </location>
</feature>
<proteinExistence type="predicted"/>
<evidence type="ECO:0000256" key="2">
    <source>
        <dbReference type="ARBA" id="ARBA00022737"/>
    </source>
</evidence>